<keyword evidence="3" id="KW-1185">Reference proteome</keyword>
<proteinExistence type="predicted"/>
<organism evidence="2 3">
    <name type="scientific">Chitinophaga eiseniae</name>
    <dbReference type="NCBI Taxonomy" id="634771"/>
    <lineage>
        <taxon>Bacteria</taxon>
        <taxon>Pseudomonadati</taxon>
        <taxon>Bacteroidota</taxon>
        <taxon>Chitinophagia</taxon>
        <taxon>Chitinophagales</taxon>
        <taxon>Chitinophagaceae</taxon>
        <taxon>Chitinophaga</taxon>
    </lineage>
</organism>
<keyword evidence="1" id="KW-0732">Signal</keyword>
<gene>
    <name evidence="2" type="ORF">HGH91_06825</name>
</gene>
<name>A0A847S952_9BACT</name>
<evidence type="ECO:0000313" key="3">
    <source>
        <dbReference type="Proteomes" id="UP000552864"/>
    </source>
</evidence>
<reference evidence="2 3" key="1">
    <citation type="submission" date="2020-04" db="EMBL/GenBank/DDBJ databases">
        <authorList>
            <person name="Yin C."/>
        </authorList>
    </citation>
    <scope>NUCLEOTIDE SEQUENCE [LARGE SCALE GENOMIC DNA]</scope>
    <source>
        <strain evidence="2 3">Ak56</strain>
    </source>
</reference>
<accession>A0A847S952</accession>
<evidence type="ECO:0000256" key="1">
    <source>
        <dbReference type="SAM" id="SignalP"/>
    </source>
</evidence>
<dbReference type="AlphaFoldDB" id="A0A847S952"/>
<protein>
    <submittedName>
        <fullName evidence="2">Uncharacterized protein</fullName>
    </submittedName>
</protein>
<comment type="caution">
    <text evidence="2">The sequence shown here is derived from an EMBL/GenBank/DDBJ whole genome shotgun (WGS) entry which is preliminary data.</text>
</comment>
<feature type="chain" id="PRO_5032778838" evidence="1">
    <location>
        <begin position="24"/>
        <end position="308"/>
    </location>
</feature>
<feature type="signal peptide" evidence="1">
    <location>
        <begin position="1"/>
        <end position="23"/>
    </location>
</feature>
<dbReference type="Proteomes" id="UP000552864">
    <property type="component" value="Unassembled WGS sequence"/>
</dbReference>
<dbReference type="EMBL" id="JABAHZ010000001">
    <property type="protein sequence ID" value="NLR78331.1"/>
    <property type="molecule type" value="Genomic_DNA"/>
</dbReference>
<dbReference type="RefSeq" id="WP_168737675.1">
    <property type="nucleotide sequence ID" value="NZ_JABAHZ010000001.1"/>
</dbReference>
<evidence type="ECO:0000313" key="2">
    <source>
        <dbReference type="EMBL" id="NLR78331.1"/>
    </source>
</evidence>
<sequence>MFHWKKIFFFCLLLFAGTKMTFAQVTGSFWVKGDLNKYYPVTFADGGWNNNAAVELELGRSSVHNDSLWRGSLIAKFRFHVTAWGNGSAFINTDMMQFVPTTARFVAGWTDVSRNGVGGSILIWLRGNTSYNYKCNYAFTPVVYDNVQQPLPYQEPGGPAHTFKTAIDSTVNSYGITYGNAMYLTGNTNHYIAGNVGIGTLTPGSYKLAVEGTIGARKVKVTQASWADFVFQPDYALPLLSDVEAFIKENKHLPDIPAAREVEKEGLDLGEMNKKLLQKIEELTLYIIDLKKENTRQWQEIEQLKKSK</sequence>